<gene>
    <name evidence="3" type="ORF">KQX54_003221</name>
</gene>
<feature type="compositionally biased region" description="Basic residues" evidence="1">
    <location>
        <begin position="700"/>
        <end position="710"/>
    </location>
</feature>
<evidence type="ECO:0000313" key="4">
    <source>
        <dbReference type="Proteomes" id="UP000826195"/>
    </source>
</evidence>
<feature type="region of interest" description="Disordered" evidence="1">
    <location>
        <begin position="210"/>
        <end position="315"/>
    </location>
</feature>
<organism evidence="3 4">
    <name type="scientific">Cotesia glomerata</name>
    <name type="common">Lepidopteran parasitic wasp</name>
    <name type="synonym">Apanteles glomeratus</name>
    <dbReference type="NCBI Taxonomy" id="32391"/>
    <lineage>
        <taxon>Eukaryota</taxon>
        <taxon>Metazoa</taxon>
        <taxon>Ecdysozoa</taxon>
        <taxon>Arthropoda</taxon>
        <taxon>Hexapoda</taxon>
        <taxon>Insecta</taxon>
        <taxon>Pterygota</taxon>
        <taxon>Neoptera</taxon>
        <taxon>Endopterygota</taxon>
        <taxon>Hymenoptera</taxon>
        <taxon>Apocrita</taxon>
        <taxon>Ichneumonoidea</taxon>
        <taxon>Braconidae</taxon>
        <taxon>Microgastrinae</taxon>
        <taxon>Cotesia</taxon>
    </lineage>
</organism>
<accession>A0AAV7IPC1</accession>
<feature type="compositionally biased region" description="Acidic residues" evidence="1">
    <location>
        <begin position="416"/>
        <end position="438"/>
    </location>
</feature>
<feature type="compositionally biased region" description="Polar residues" evidence="1">
    <location>
        <begin position="564"/>
        <end position="576"/>
    </location>
</feature>
<dbReference type="EMBL" id="JAHXZJ010001119">
    <property type="protein sequence ID" value="KAH0553657.1"/>
    <property type="molecule type" value="Genomic_DNA"/>
</dbReference>
<feature type="chain" id="PRO_5043798543" evidence="2">
    <location>
        <begin position="20"/>
        <end position="710"/>
    </location>
</feature>
<keyword evidence="4" id="KW-1185">Reference proteome</keyword>
<dbReference type="AlphaFoldDB" id="A0AAV7IPC1"/>
<feature type="signal peptide" evidence="2">
    <location>
        <begin position="1"/>
        <end position="19"/>
    </location>
</feature>
<reference evidence="3 4" key="1">
    <citation type="journal article" date="2021" name="J. Hered.">
        <title>A chromosome-level genome assembly of the parasitoid wasp, Cotesia glomerata (Hymenoptera: Braconidae).</title>
        <authorList>
            <person name="Pinto B.J."/>
            <person name="Weis J.J."/>
            <person name="Gamble T."/>
            <person name="Ode P.J."/>
            <person name="Paul R."/>
            <person name="Zaspel J.M."/>
        </authorList>
    </citation>
    <scope>NUCLEOTIDE SEQUENCE [LARGE SCALE GENOMIC DNA]</scope>
    <source>
        <strain evidence="3">CgM1</strain>
    </source>
</reference>
<evidence type="ECO:0000256" key="1">
    <source>
        <dbReference type="SAM" id="MobiDB-lite"/>
    </source>
</evidence>
<evidence type="ECO:0000256" key="2">
    <source>
        <dbReference type="SAM" id="SignalP"/>
    </source>
</evidence>
<feature type="compositionally biased region" description="Pro residues" evidence="1">
    <location>
        <begin position="215"/>
        <end position="237"/>
    </location>
</feature>
<feature type="compositionally biased region" description="Polar residues" evidence="1">
    <location>
        <begin position="448"/>
        <end position="462"/>
    </location>
</feature>
<feature type="compositionally biased region" description="Basic and acidic residues" evidence="1">
    <location>
        <begin position="579"/>
        <end position="589"/>
    </location>
</feature>
<feature type="region of interest" description="Disordered" evidence="1">
    <location>
        <begin position="562"/>
        <end position="710"/>
    </location>
</feature>
<name>A0AAV7IPC1_COTGL</name>
<feature type="compositionally biased region" description="Polar residues" evidence="1">
    <location>
        <begin position="618"/>
        <end position="637"/>
    </location>
</feature>
<protein>
    <submittedName>
        <fullName evidence="3">Uncharacterized protein</fullName>
    </submittedName>
</protein>
<feature type="compositionally biased region" description="Basic and acidic residues" evidence="1">
    <location>
        <begin position="241"/>
        <end position="255"/>
    </location>
</feature>
<evidence type="ECO:0000313" key="3">
    <source>
        <dbReference type="EMBL" id="KAH0553657.1"/>
    </source>
</evidence>
<comment type="caution">
    <text evidence="3">The sequence shown here is derived from an EMBL/GenBank/DDBJ whole genome shotgun (WGS) entry which is preliminary data.</text>
</comment>
<keyword evidence="2" id="KW-0732">Signal</keyword>
<proteinExistence type="predicted"/>
<feature type="compositionally biased region" description="Basic and acidic residues" evidence="1">
    <location>
        <begin position="373"/>
        <end position="399"/>
    </location>
</feature>
<dbReference type="Proteomes" id="UP000826195">
    <property type="component" value="Unassembled WGS sequence"/>
</dbReference>
<feature type="region of interest" description="Disordered" evidence="1">
    <location>
        <begin position="373"/>
        <end position="462"/>
    </location>
</feature>
<sequence>MNLVNIFGVLILFLSKVLAEDQNVTATKETLYTLEFPGSLENETELIEIDFADNIRDKRALGIILQGLVQALGYNTTPIQIASLPNSGSMQLGPITLDLRNARVVNSSPNPAPTMATAANSPRQRETLRFTGVVNFGNGTNIADHLRRYEGIFHGNGTPPAAPVAPTAAPTAAPVPPSPLPLLQPVFFPIPIPLAENLRYPKPLLSVVSTAPSATDPPNPVLDPRVPSKPQPKPTPAPESIEERPSSAESGEKDLSGNGYQKNESQELEDEREASKETEGNQVDENESSEEMMAKLKESLSSPEEYAPKFPKFSKGFGLNLPIEIKPFRGQLMNSYGHSLEHDGKIDPSVADFFAKYKNPRTGVFEPLKIDVPEDSVEKLPEKYLNKQNKYEEYDLKDEKDDEIQNVSNEDLREENYEDDNEEEEEEGEEEDEEEEEGNVAAEMLKEMQNQKSVRQPQQNLQNVPQYNQNSAISPGNDARVQNVPFGGQPYNNFGNLNPYYKPVQYFYSPDSLERTAQRVASYQNDPNFVNMNQGFPPSGEAFIRANPEYLGPRIAKRIAARDQNISTNKGGNIVSTIGDKRDQREEPVVRTLSQTSRKLEEKITVSRSSSPKRRDSLASTSTSNPRNEPTSTSTPVSPRRAPASTSVPVSSREETKRRTDRRRSGASGSRNRNPEIVNENRGQFSTPINVKRNVDSTRTKRRKSYGRVI</sequence>